<keyword evidence="1" id="KW-0812">Transmembrane</keyword>
<feature type="transmembrane region" description="Helical" evidence="1">
    <location>
        <begin position="45"/>
        <end position="63"/>
    </location>
</feature>
<proteinExistence type="predicted"/>
<protein>
    <recommendedName>
        <fullName evidence="4">DUF58 domain-containing protein</fullName>
    </recommendedName>
</protein>
<evidence type="ECO:0000256" key="1">
    <source>
        <dbReference type="SAM" id="Phobius"/>
    </source>
</evidence>
<dbReference type="RefSeq" id="WP_250873632.1">
    <property type="nucleotide sequence ID" value="NZ_JALXFV010000005.1"/>
</dbReference>
<organism evidence="2 3">
    <name type="scientific">Halomarina rubra</name>
    <dbReference type="NCBI Taxonomy" id="2071873"/>
    <lineage>
        <taxon>Archaea</taxon>
        <taxon>Methanobacteriati</taxon>
        <taxon>Methanobacteriota</taxon>
        <taxon>Stenosarchaea group</taxon>
        <taxon>Halobacteria</taxon>
        <taxon>Halobacteriales</taxon>
        <taxon>Natronomonadaceae</taxon>
        <taxon>Halomarina</taxon>
    </lineage>
</organism>
<keyword evidence="1" id="KW-1133">Transmembrane helix</keyword>
<dbReference type="Proteomes" id="UP001597187">
    <property type="component" value="Unassembled WGS sequence"/>
</dbReference>
<evidence type="ECO:0000313" key="2">
    <source>
        <dbReference type="EMBL" id="MFD1513657.1"/>
    </source>
</evidence>
<accession>A0ABD6AVP0</accession>
<sequence>MSRHLRSDGWTDPRTPCDARSLVATLALATLVPIAIFAVEFPATAALVGATLVALGLSARYVVPAAARRMHGRTAAIRVPGLDTQIEVSLAARPNR</sequence>
<feature type="transmembrane region" description="Helical" evidence="1">
    <location>
        <begin position="21"/>
        <end position="39"/>
    </location>
</feature>
<gene>
    <name evidence="2" type="ORF">ACFSBT_10230</name>
</gene>
<evidence type="ECO:0008006" key="4">
    <source>
        <dbReference type="Google" id="ProtNLM"/>
    </source>
</evidence>
<evidence type="ECO:0000313" key="3">
    <source>
        <dbReference type="Proteomes" id="UP001597187"/>
    </source>
</evidence>
<reference evidence="2 3" key="1">
    <citation type="journal article" date="2019" name="Int. J. Syst. Evol. Microbiol.">
        <title>The Global Catalogue of Microorganisms (GCM) 10K type strain sequencing project: providing services to taxonomists for standard genome sequencing and annotation.</title>
        <authorList>
            <consortium name="The Broad Institute Genomics Platform"/>
            <consortium name="The Broad Institute Genome Sequencing Center for Infectious Disease"/>
            <person name="Wu L."/>
            <person name="Ma J."/>
        </authorList>
    </citation>
    <scope>NUCLEOTIDE SEQUENCE [LARGE SCALE GENOMIC DNA]</scope>
    <source>
        <strain evidence="2 3">CGMCC 1.12563</strain>
    </source>
</reference>
<keyword evidence="3" id="KW-1185">Reference proteome</keyword>
<name>A0ABD6AVP0_9EURY</name>
<dbReference type="EMBL" id="JBHUDC010000005">
    <property type="protein sequence ID" value="MFD1513657.1"/>
    <property type="molecule type" value="Genomic_DNA"/>
</dbReference>
<comment type="caution">
    <text evidence="2">The sequence shown here is derived from an EMBL/GenBank/DDBJ whole genome shotgun (WGS) entry which is preliminary data.</text>
</comment>
<dbReference type="AlphaFoldDB" id="A0ABD6AVP0"/>
<keyword evidence="1" id="KW-0472">Membrane</keyword>